<dbReference type="Proteomes" id="UP000295023">
    <property type="component" value="Unassembled WGS sequence"/>
</dbReference>
<evidence type="ECO:0000256" key="1">
    <source>
        <dbReference type="SAM" id="MobiDB-lite"/>
    </source>
</evidence>
<accession>A0A4R4D6H7</accession>
<name>A0A4R4D6H7_9PROT</name>
<feature type="region of interest" description="Disordered" evidence="1">
    <location>
        <begin position="161"/>
        <end position="182"/>
    </location>
</feature>
<comment type="caution">
    <text evidence="2">The sequence shown here is derived from an EMBL/GenBank/DDBJ whole genome shotgun (WGS) entry which is preliminary data.</text>
</comment>
<dbReference type="Gene3D" id="3.30.70.2050">
    <property type="match status" value="1"/>
</dbReference>
<dbReference type="PANTHER" id="PTHR41247:SF1">
    <property type="entry name" value="HTH-TYPE TRANSCRIPTIONAL REPRESSOR YCNK"/>
    <property type="match status" value="1"/>
</dbReference>
<dbReference type="Gene3D" id="3.30.70.2060">
    <property type="match status" value="1"/>
</dbReference>
<dbReference type="EMBL" id="SKBM01000024">
    <property type="protein sequence ID" value="TCZ55992.1"/>
    <property type="molecule type" value="Genomic_DNA"/>
</dbReference>
<dbReference type="AlphaFoldDB" id="A0A4R4D6H7"/>
<keyword evidence="3" id="KW-1185">Reference proteome</keyword>
<dbReference type="PROSITE" id="PS51257">
    <property type="entry name" value="PROKAR_LIPOPROTEIN"/>
    <property type="match status" value="1"/>
</dbReference>
<dbReference type="PANTHER" id="PTHR41247">
    <property type="entry name" value="HTH-TYPE TRANSCRIPTIONAL REPRESSOR YCNK"/>
    <property type="match status" value="1"/>
</dbReference>
<reference evidence="2 3" key="1">
    <citation type="submission" date="2019-03" db="EMBL/GenBank/DDBJ databases">
        <title>Paracraurococcus aquatilis NE82 genome sequence.</title>
        <authorList>
            <person name="Zhao Y."/>
            <person name="Du Z."/>
        </authorList>
    </citation>
    <scope>NUCLEOTIDE SEQUENCE [LARGE SCALE GENOMIC DNA]</scope>
    <source>
        <strain evidence="2 3">NE82</strain>
    </source>
</reference>
<evidence type="ECO:0000313" key="2">
    <source>
        <dbReference type="EMBL" id="TCZ55992.1"/>
    </source>
</evidence>
<gene>
    <name evidence="2" type="ORF">EXY23_20575</name>
</gene>
<dbReference type="InterPro" id="IPR008719">
    <property type="entry name" value="N2O_reductase_NosL"/>
</dbReference>
<dbReference type="RefSeq" id="WP_132293979.1">
    <property type="nucleotide sequence ID" value="NZ_SKBM01000024.1"/>
</dbReference>
<dbReference type="OrthoDB" id="7354657at2"/>
<dbReference type="SUPFAM" id="SSF160387">
    <property type="entry name" value="NosL/MerB-like"/>
    <property type="match status" value="1"/>
</dbReference>
<sequence length="182" mass="19509">MRRRTALLALPGLLLAACDESDKVAAAPPPVALTKEAVGHYCGMTLVEHPGPKGQILLRGDTRPIWFSSARDTIAFTRMDEESKAIAAIYVSDMGRAPNWDDPGGTNWVEARQAWFVLGSERRGGMGTEEAVPFSDRAVADRFAAEHGGRVLRLAEIPPDWALGDGGPPPDAPQAPASHAHH</sequence>
<organism evidence="2 3">
    <name type="scientific">Roseicella aquatilis</name>
    <dbReference type="NCBI Taxonomy" id="2527868"/>
    <lineage>
        <taxon>Bacteria</taxon>
        <taxon>Pseudomonadati</taxon>
        <taxon>Pseudomonadota</taxon>
        <taxon>Alphaproteobacteria</taxon>
        <taxon>Acetobacterales</taxon>
        <taxon>Roseomonadaceae</taxon>
        <taxon>Roseicella</taxon>
    </lineage>
</organism>
<evidence type="ECO:0000313" key="3">
    <source>
        <dbReference type="Proteomes" id="UP000295023"/>
    </source>
</evidence>
<dbReference type="Pfam" id="PF05573">
    <property type="entry name" value="NosL"/>
    <property type="match status" value="1"/>
</dbReference>
<proteinExistence type="predicted"/>
<protein>
    <submittedName>
        <fullName evidence="2">Copper resistance protein CopZ</fullName>
    </submittedName>
</protein>